<evidence type="ECO:0000313" key="3">
    <source>
        <dbReference type="Proteomes" id="UP001232063"/>
    </source>
</evidence>
<organism evidence="2 3">
    <name type="scientific">Xanthocytophaga agilis</name>
    <dbReference type="NCBI Taxonomy" id="3048010"/>
    <lineage>
        <taxon>Bacteria</taxon>
        <taxon>Pseudomonadati</taxon>
        <taxon>Bacteroidota</taxon>
        <taxon>Cytophagia</taxon>
        <taxon>Cytophagales</taxon>
        <taxon>Rhodocytophagaceae</taxon>
        <taxon>Xanthocytophaga</taxon>
    </lineage>
</organism>
<dbReference type="AlphaFoldDB" id="A0AAE3UJY3"/>
<keyword evidence="2" id="KW-0378">Hydrolase</keyword>
<proteinExistence type="predicted"/>
<dbReference type="InterPro" id="IPR029058">
    <property type="entry name" value="AB_hydrolase_fold"/>
</dbReference>
<dbReference type="Pfam" id="PF12697">
    <property type="entry name" value="Abhydrolase_6"/>
    <property type="match status" value="1"/>
</dbReference>
<accession>A0AAE3UJY3</accession>
<dbReference type="GO" id="GO:0016787">
    <property type="term" value="F:hydrolase activity"/>
    <property type="evidence" value="ECO:0007669"/>
    <property type="project" value="UniProtKB-KW"/>
</dbReference>
<keyword evidence="3" id="KW-1185">Reference proteome</keyword>
<sequence length="257" mass="29005">MKTIVFITGAFVSNSSWDTWKKYFESNGFATMAPAWPHKDAPAEVLRNRHPDAEIASNRLAELTNYYADLVSQLPEKPILIGHSIGGLLVQLLLQRGLGSMGIAIHSVPPQGVFTFKFSFLKAGWGALGFFTPTKETYMMSFSEWQYGFTNGMSIEEQKESYYAFAIPESKLIVRDTITAAAKVDFDRPHAPLLLISGSTDHTIPASLNYSNYRKYKNSPSITDYKEFEGRNHFVLGQPTWQENANYILNWINKISQ</sequence>
<dbReference type="Gene3D" id="3.40.50.1820">
    <property type="entry name" value="alpha/beta hydrolase"/>
    <property type="match status" value="1"/>
</dbReference>
<protein>
    <submittedName>
        <fullName evidence="2">Alpha/beta fold hydrolase</fullName>
    </submittedName>
</protein>
<dbReference type="InterPro" id="IPR000073">
    <property type="entry name" value="AB_hydrolase_1"/>
</dbReference>
<dbReference type="SUPFAM" id="SSF53474">
    <property type="entry name" value="alpha/beta-Hydrolases"/>
    <property type="match status" value="1"/>
</dbReference>
<name>A0AAE3UJY3_9BACT</name>
<reference evidence="2" key="1">
    <citation type="submission" date="2023-05" db="EMBL/GenBank/DDBJ databases">
        <authorList>
            <person name="Zhang X."/>
        </authorList>
    </citation>
    <scope>NUCLEOTIDE SEQUENCE</scope>
    <source>
        <strain evidence="2">BD1B2-1</strain>
    </source>
</reference>
<comment type="caution">
    <text evidence="2">The sequence shown here is derived from an EMBL/GenBank/DDBJ whole genome shotgun (WGS) entry which is preliminary data.</text>
</comment>
<dbReference type="RefSeq" id="WP_314518487.1">
    <property type="nucleotide sequence ID" value="NZ_JASJOU010000019.1"/>
</dbReference>
<evidence type="ECO:0000313" key="2">
    <source>
        <dbReference type="EMBL" id="MDJ1505923.1"/>
    </source>
</evidence>
<dbReference type="EMBL" id="JASJOU010000019">
    <property type="protein sequence ID" value="MDJ1505923.1"/>
    <property type="molecule type" value="Genomic_DNA"/>
</dbReference>
<dbReference type="Proteomes" id="UP001232063">
    <property type="component" value="Unassembled WGS sequence"/>
</dbReference>
<feature type="domain" description="AB hydrolase-1" evidence="1">
    <location>
        <begin position="4"/>
        <end position="239"/>
    </location>
</feature>
<gene>
    <name evidence="2" type="ORF">QNI22_35020</name>
</gene>
<evidence type="ECO:0000259" key="1">
    <source>
        <dbReference type="Pfam" id="PF12697"/>
    </source>
</evidence>